<dbReference type="AlphaFoldDB" id="A0A316G2Y5"/>
<organism evidence="2 3">
    <name type="scientific">Silicimonas algicola</name>
    <dbReference type="NCBI Taxonomy" id="1826607"/>
    <lineage>
        <taxon>Bacteria</taxon>
        <taxon>Pseudomonadati</taxon>
        <taxon>Pseudomonadota</taxon>
        <taxon>Alphaproteobacteria</taxon>
        <taxon>Rhodobacterales</taxon>
        <taxon>Paracoccaceae</taxon>
    </lineage>
</organism>
<reference evidence="2 3" key="1">
    <citation type="submission" date="2018-05" db="EMBL/GenBank/DDBJ databases">
        <title>Genomic Encyclopedia of Type Strains, Phase IV (KMG-IV): sequencing the most valuable type-strain genomes for metagenomic binning, comparative biology and taxonomic classification.</title>
        <authorList>
            <person name="Goeker M."/>
        </authorList>
    </citation>
    <scope>NUCLEOTIDE SEQUENCE [LARGE SCALE GENOMIC DNA]</scope>
    <source>
        <strain evidence="2 3">DSM 103371</strain>
    </source>
</reference>
<sequence length="99" mass="11143">MRRASPPDRWFDPARVSVPTPRPVPAEEDRGVTFAYGRHWRNESVVARDDPDNTITPTEQKLLHQRRLEAAEDRQAEADSNLAAALRLGATLKVLKDDG</sequence>
<dbReference type="Proteomes" id="UP000245390">
    <property type="component" value="Unassembled WGS sequence"/>
</dbReference>
<protein>
    <submittedName>
        <fullName evidence="2">Uncharacterized protein</fullName>
    </submittedName>
</protein>
<evidence type="ECO:0000313" key="2">
    <source>
        <dbReference type="EMBL" id="PWK54973.1"/>
    </source>
</evidence>
<evidence type="ECO:0000256" key="1">
    <source>
        <dbReference type="SAM" id="MobiDB-lite"/>
    </source>
</evidence>
<gene>
    <name evidence="2" type="ORF">C8D95_10960</name>
</gene>
<keyword evidence="3" id="KW-1185">Reference proteome</keyword>
<proteinExistence type="predicted"/>
<feature type="region of interest" description="Disordered" evidence="1">
    <location>
        <begin position="1"/>
        <end position="30"/>
    </location>
</feature>
<comment type="caution">
    <text evidence="2">The sequence shown here is derived from an EMBL/GenBank/DDBJ whole genome shotgun (WGS) entry which is preliminary data.</text>
</comment>
<name>A0A316G2Y5_9RHOB</name>
<accession>A0A316G2Y5</accession>
<evidence type="ECO:0000313" key="3">
    <source>
        <dbReference type="Proteomes" id="UP000245390"/>
    </source>
</evidence>
<feature type="compositionally biased region" description="Basic and acidic residues" evidence="1">
    <location>
        <begin position="1"/>
        <end position="12"/>
    </location>
</feature>
<dbReference type="RefSeq" id="WP_146203007.1">
    <property type="nucleotide sequence ID" value="NZ_CP034588.1"/>
</dbReference>
<dbReference type="EMBL" id="QGGV01000009">
    <property type="protein sequence ID" value="PWK54973.1"/>
    <property type="molecule type" value="Genomic_DNA"/>
</dbReference>